<evidence type="ECO:0000313" key="2">
    <source>
        <dbReference type="Proteomes" id="UP000248329"/>
    </source>
</evidence>
<proteinExistence type="predicted"/>
<dbReference type="Proteomes" id="UP000248329">
    <property type="component" value="Unassembled WGS sequence"/>
</dbReference>
<name>A0AC61KYR1_9EURY</name>
<reference evidence="1" key="1">
    <citation type="submission" date="2018-01" db="EMBL/GenBank/DDBJ databases">
        <authorList>
            <person name="Krukenberg V."/>
        </authorList>
    </citation>
    <scope>NUCLEOTIDE SEQUENCE</scope>
    <source>
        <strain evidence="1">E20ANME2</strain>
    </source>
</reference>
<dbReference type="EMBL" id="PQXF01000064">
    <property type="protein sequence ID" value="PXF57282.1"/>
    <property type="molecule type" value="Genomic_DNA"/>
</dbReference>
<gene>
    <name evidence="1" type="ORF">C4B59_15500</name>
</gene>
<accession>A0AC61KYR1</accession>
<evidence type="ECO:0000313" key="1">
    <source>
        <dbReference type="EMBL" id="PXF57282.1"/>
    </source>
</evidence>
<protein>
    <submittedName>
        <fullName evidence="1">Uncharacterized protein</fullName>
    </submittedName>
</protein>
<sequence>MESENQCVCVDVDDEERFDNLIKLHKELKNFKKNESAGILLQFHVKNFKVQSDTGEDPYYKFQLNKVVDKEYELQLNLSSTTVCTYVLPQYSDIWSGEKSGSVLTYDSLL</sequence>
<organism evidence="1 2">
    <name type="scientific">Candidatus Methanogaster sp</name>
    <dbReference type="NCBI Taxonomy" id="3386292"/>
    <lineage>
        <taxon>Archaea</taxon>
        <taxon>Methanobacteriati</taxon>
        <taxon>Methanobacteriota</taxon>
        <taxon>Stenosarchaea group</taxon>
        <taxon>Methanomicrobia</taxon>
        <taxon>Methanosarcinales</taxon>
        <taxon>ANME-2 cluster</taxon>
        <taxon>Candidatus Methanogasteraceae</taxon>
        <taxon>Candidatus Methanogaster</taxon>
    </lineage>
</organism>
<comment type="caution">
    <text evidence="1">The sequence shown here is derived from an EMBL/GenBank/DDBJ whole genome shotgun (WGS) entry which is preliminary data.</text>
</comment>